<reference evidence="2 3" key="1">
    <citation type="submission" date="2023-04" db="EMBL/GenBank/DDBJ databases">
        <title>A novel species of the genus Streptomyces: Streptomyces pakalii sp. nov. isolated from a Mexican soil jungle.</title>
        <authorList>
            <person name="Chavez-Hernandez M.A."/>
            <person name="Ortiz-Alvarez J."/>
            <person name="Villa-Tanaca L."/>
            <person name="Hernandez-Rodriguez C."/>
        </authorList>
    </citation>
    <scope>NUCLEOTIDE SEQUENCE [LARGE SCALE GENOMIC DNA]</scope>
    <source>
        <strain evidence="2 3">ENCB-J15</strain>
    </source>
</reference>
<proteinExistence type="predicted"/>
<gene>
    <name evidence="2" type="ORF">P5W92_06840</name>
</gene>
<sequence>MPSEELSSEGNVIDFRRARTTAGPAAGADELPDTAREPAVSPATVLNAERGIINTGTVHGGQHITTVELSDRFDRGGDGDF</sequence>
<organism evidence="2 3">
    <name type="scientific">Streptomyces pakalii</name>
    <dbReference type="NCBI Taxonomy" id="3036494"/>
    <lineage>
        <taxon>Bacteria</taxon>
        <taxon>Bacillati</taxon>
        <taxon>Actinomycetota</taxon>
        <taxon>Actinomycetes</taxon>
        <taxon>Kitasatosporales</taxon>
        <taxon>Streptomycetaceae</taxon>
        <taxon>Streptomyces</taxon>
    </lineage>
</organism>
<evidence type="ECO:0000313" key="3">
    <source>
        <dbReference type="Proteomes" id="UP001237194"/>
    </source>
</evidence>
<dbReference type="RefSeq" id="WP_283892113.1">
    <property type="nucleotide sequence ID" value="NZ_JARWAF010000002.1"/>
</dbReference>
<evidence type="ECO:0008006" key="4">
    <source>
        <dbReference type="Google" id="ProtNLM"/>
    </source>
</evidence>
<accession>A0ABT7D2U0</accession>
<dbReference type="Proteomes" id="UP001237194">
    <property type="component" value="Unassembled WGS sequence"/>
</dbReference>
<keyword evidence="3" id="KW-1185">Reference proteome</keyword>
<evidence type="ECO:0000256" key="1">
    <source>
        <dbReference type="SAM" id="MobiDB-lite"/>
    </source>
</evidence>
<evidence type="ECO:0000313" key="2">
    <source>
        <dbReference type="EMBL" id="MDJ1640121.1"/>
    </source>
</evidence>
<feature type="region of interest" description="Disordered" evidence="1">
    <location>
        <begin position="1"/>
        <end position="38"/>
    </location>
</feature>
<comment type="caution">
    <text evidence="2">The sequence shown here is derived from an EMBL/GenBank/DDBJ whole genome shotgun (WGS) entry which is preliminary data.</text>
</comment>
<name>A0ABT7D2U0_9ACTN</name>
<protein>
    <recommendedName>
        <fullName evidence="4">S-type pyocin domain-containing protein</fullName>
    </recommendedName>
</protein>
<dbReference type="EMBL" id="JARWAF010000002">
    <property type="protein sequence ID" value="MDJ1640121.1"/>
    <property type="molecule type" value="Genomic_DNA"/>
</dbReference>